<dbReference type="InterPro" id="IPR019999">
    <property type="entry name" value="Anth_synth_I-like"/>
</dbReference>
<evidence type="ECO:0000259" key="10">
    <source>
        <dbReference type="Pfam" id="PF00117"/>
    </source>
</evidence>
<name>A0A7S0XK26_9CHLO</name>
<dbReference type="InterPro" id="IPR029062">
    <property type="entry name" value="Class_I_gatase-like"/>
</dbReference>
<organism evidence="13">
    <name type="scientific">Ostreococcus mediterraneus</name>
    <dbReference type="NCBI Taxonomy" id="1486918"/>
    <lineage>
        <taxon>Eukaryota</taxon>
        <taxon>Viridiplantae</taxon>
        <taxon>Chlorophyta</taxon>
        <taxon>Mamiellophyceae</taxon>
        <taxon>Mamiellales</taxon>
        <taxon>Bathycoccaceae</taxon>
        <taxon>Ostreococcus</taxon>
    </lineage>
</organism>
<dbReference type="SUPFAM" id="SSF52317">
    <property type="entry name" value="Class I glutamine amidotransferase-like"/>
    <property type="match status" value="1"/>
</dbReference>
<dbReference type="EC" id="2.6.1.85" evidence="4"/>
<evidence type="ECO:0000256" key="2">
    <source>
        <dbReference type="ARBA" id="ARBA00005009"/>
    </source>
</evidence>
<comment type="catalytic activity">
    <reaction evidence="1">
        <text>chorismate + L-glutamine = 4-amino-4-deoxychorismate + L-glutamate</text>
        <dbReference type="Rhea" id="RHEA:11672"/>
        <dbReference type="ChEBI" id="CHEBI:29748"/>
        <dbReference type="ChEBI" id="CHEBI:29985"/>
        <dbReference type="ChEBI" id="CHEBI:58359"/>
        <dbReference type="ChEBI" id="CHEBI:58406"/>
        <dbReference type="EC" id="2.6.1.85"/>
    </reaction>
</comment>
<comment type="pathway">
    <text evidence="2">Cofactor biosynthesis; tetrahydrofolate biosynthesis; 4-aminobenzoate from chorismate: step 1/2.</text>
</comment>
<dbReference type="Pfam" id="PF00117">
    <property type="entry name" value="GATase"/>
    <property type="match status" value="1"/>
</dbReference>
<dbReference type="GO" id="GO:0000162">
    <property type="term" value="P:L-tryptophan biosynthetic process"/>
    <property type="evidence" value="ECO:0007669"/>
    <property type="project" value="TreeGrafter"/>
</dbReference>
<dbReference type="GO" id="GO:0005737">
    <property type="term" value="C:cytoplasm"/>
    <property type="evidence" value="ECO:0007669"/>
    <property type="project" value="TreeGrafter"/>
</dbReference>
<feature type="domain" description="Chorismate-utilising enzyme C-terminal" evidence="11">
    <location>
        <begin position="525"/>
        <end position="795"/>
    </location>
</feature>
<evidence type="ECO:0000259" key="12">
    <source>
        <dbReference type="Pfam" id="PF04715"/>
    </source>
</evidence>
<dbReference type="PRINTS" id="PR00096">
    <property type="entry name" value="GATASE"/>
</dbReference>
<keyword evidence="7" id="KW-0315">Glutamine amidotransferase</keyword>
<dbReference type="EMBL" id="HBFF01000126">
    <property type="protein sequence ID" value="CAD8727191.1"/>
    <property type="molecule type" value="Transcribed_RNA"/>
</dbReference>
<dbReference type="InterPro" id="IPR005801">
    <property type="entry name" value="ADC_synthase"/>
</dbReference>
<dbReference type="PRINTS" id="PR00097">
    <property type="entry name" value="ANTSNTHASEII"/>
</dbReference>
<dbReference type="Pfam" id="PF00425">
    <property type="entry name" value="Chorismate_bind"/>
    <property type="match status" value="1"/>
</dbReference>
<dbReference type="GO" id="GO:0046654">
    <property type="term" value="P:tetrahydrofolate biosynthetic process"/>
    <property type="evidence" value="ECO:0007669"/>
    <property type="project" value="UniProtKB-UniPathway"/>
</dbReference>
<accession>A0A7S0XK26</accession>
<dbReference type="PANTHER" id="PTHR11236">
    <property type="entry name" value="AMINOBENZOATE/ANTHRANILATE SYNTHASE"/>
    <property type="match status" value="1"/>
</dbReference>
<feature type="domain" description="Glutamine amidotransferase" evidence="10">
    <location>
        <begin position="4"/>
        <end position="209"/>
    </location>
</feature>
<reference evidence="13" key="1">
    <citation type="submission" date="2021-01" db="EMBL/GenBank/DDBJ databases">
        <authorList>
            <person name="Corre E."/>
            <person name="Pelletier E."/>
            <person name="Niang G."/>
            <person name="Scheremetjew M."/>
            <person name="Finn R."/>
            <person name="Kale V."/>
            <person name="Holt S."/>
            <person name="Cochrane G."/>
            <person name="Meng A."/>
            <person name="Brown T."/>
            <person name="Cohen L."/>
        </authorList>
    </citation>
    <scope>NUCLEOTIDE SEQUENCE</scope>
    <source>
        <strain evidence="13">Clade-D-RCC2573</strain>
    </source>
</reference>
<dbReference type="GO" id="GO:0008153">
    <property type="term" value="P:4-aminobenzoate biosynthetic process"/>
    <property type="evidence" value="ECO:0007669"/>
    <property type="project" value="TreeGrafter"/>
</dbReference>
<evidence type="ECO:0000256" key="1">
    <source>
        <dbReference type="ARBA" id="ARBA00001000"/>
    </source>
</evidence>
<dbReference type="Gene3D" id="3.60.120.10">
    <property type="entry name" value="Anthranilate synthase"/>
    <property type="match status" value="1"/>
</dbReference>
<evidence type="ECO:0000256" key="9">
    <source>
        <dbReference type="ARBA" id="ARBA00031904"/>
    </source>
</evidence>
<dbReference type="CDD" id="cd01743">
    <property type="entry name" value="GATase1_Anthranilate_Synthase"/>
    <property type="match status" value="1"/>
</dbReference>
<keyword evidence="6" id="KW-0289">Folate biosynthesis</keyword>
<keyword evidence="5" id="KW-0808">Transferase</keyword>
<evidence type="ECO:0000256" key="3">
    <source>
        <dbReference type="ARBA" id="ARBA00005970"/>
    </source>
</evidence>
<evidence type="ECO:0000313" key="13">
    <source>
        <dbReference type="EMBL" id="CAD8727191.1"/>
    </source>
</evidence>
<evidence type="ECO:0000256" key="4">
    <source>
        <dbReference type="ARBA" id="ARBA00013139"/>
    </source>
</evidence>
<sequence>MATLLIDNYDSYVNILAHLIARVDGAPPVVLRHDAVCWEALRAHLGRDEDAVGASFARVVIGPGPGTPARDGDLGVVADFLRARGAREGDIPVFGVCLGHQALCAFGGGSVDKNASGPMHGRVVGVRHDGKSVLFDGVPSGGANGLMVTRYHSLATTKLDARRHRATAWAEDDGAIMALESVSGVPHFGVQFHPESVCTTFGERMYANFKKCADAWWGTRGGIPAAPDAFISQIPRALGRAGVVQALGDERDDDTHARASLVVRVMDASTSKVTTEDIFWSCFGSSSSSSSSVADDVWWLDSADESKGRFSYMGHRSGESWRRVTFALDPSPAIGQPTSESAKVSWRSGGADIAPKSGTLTVTDASGATRSEYLKGGLLPWLDEKLNERTFTREDVAALPFDFTGGFVGYLGYEMRNECDSLPPKYDSPLPDAAFFLVDTFVAFDHVTRRVFVVGTSRLNSASSESPEEVERLANAIEALMKDCATRNDDAQLSGTSTRSNADDVRGLDAAALLERTKFSWRRNRDEYVADIEASQDAIVDGETYEVCLTNMLHRREHPGLFRLGSRARTLYTELRQSNPAPYAALLSFGDDAADGEPLVICCCSPERFLRHDSHGILEAKPIKGTAKRIEPLGCGEDCAAAAALEANVKDRAENLMIVDLLRNDLARVCDVGSIEVPALMKIESYATVHQLVSTVRGKRSAAFSPIDVVKSTFPGGSMTGAPKIRTMEIIDALETGPRMAYSGSIGFFSHSKAFDLNIIIRSVLMRGEDTWIGAGGAITILSDPQGEWEEIELKACALLRAISRVDGMVP</sequence>
<protein>
    <recommendedName>
        <fullName evidence="4">aminodeoxychorismate synthase</fullName>
        <ecNumber evidence="4">2.6.1.85</ecNumber>
    </recommendedName>
    <alternativeName>
        <fullName evidence="8">Para-aminobenzoate synthase</fullName>
    </alternativeName>
    <alternativeName>
        <fullName evidence="9">p-aminobenzoic acid synthase</fullName>
    </alternativeName>
</protein>
<evidence type="ECO:0000256" key="5">
    <source>
        <dbReference type="ARBA" id="ARBA00022679"/>
    </source>
</evidence>
<dbReference type="AlphaFoldDB" id="A0A7S0XK26"/>
<dbReference type="InterPro" id="IPR015890">
    <property type="entry name" value="Chorismate_C"/>
</dbReference>
<feature type="domain" description="Anthranilate synthase component I N-terminal" evidence="12">
    <location>
        <begin position="297"/>
        <end position="453"/>
    </location>
</feature>
<dbReference type="GO" id="GO:0046820">
    <property type="term" value="F:4-amino-4-deoxychorismate synthase activity"/>
    <property type="evidence" value="ECO:0007669"/>
    <property type="project" value="UniProtKB-EC"/>
</dbReference>
<dbReference type="SUPFAM" id="SSF56322">
    <property type="entry name" value="ADC synthase"/>
    <property type="match status" value="1"/>
</dbReference>
<evidence type="ECO:0000256" key="7">
    <source>
        <dbReference type="ARBA" id="ARBA00022962"/>
    </source>
</evidence>
<dbReference type="InterPro" id="IPR006221">
    <property type="entry name" value="TrpG/PapA_dom"/>
</dbReference>
<gene>
    <name evidence="13" type="ORF">OMED0936_LOCUS99</name>
</gene>
<dbReference type="Pfam" id="PF04715">
    <property type="entry name" value="Anth_synt_I_N"/>
    <property type="match status" value="1"/>
</dbReference>
<dbReference type="PROSITE" id="PS51273">
    <property type="entry name" value="GATASE_TYPE_1"/>
    <property type="match status" value="1"/>
</dbReference>
<comment type="similarity">
    <text evidence="3">In the C-terminal section; belongs to the anthranilate synthase component I family.</text>
</comment>
<dbReference type="Gene3D" id="3.40.50.880">
    <property type="match status" value="1"/>
</dbReference>
<dbReference type="InterPro" id="IPR006805">
    <property type="entry name" value="Anth_synth_I_N"/>
</dbReference>
<evidence type="ECO:0000259" key="11">
    <source>
        <dbReference type="Pfam" id="PF00425"/>
    </source>
</evidence>
<proteinExistence type="inferred from homology"/>
<dbReference type="UniPathway" id="UPA00077">
    <property type="reaction ID" value="UER00149"/>
</dbReference>
<evidence type="ECO:0000256" key="6">
    <source>
        <dbReference type="ARBA" id="ARBA00022909"/>
    </source>
</evidence>
<dbReference type="PANTHER" id="PTHR11236:SF18">
    <property type="entry name" value="AMINODEOXYCHORISMATE SYNTHASE"/>
    <property type="match status" value="1"/>
</dbReference>
<evidence type="ECO:0000256" key="8">
    <source>
        <dbReference type="ARBA" id="ARBA00031329"/>
    </source>
</evidence>
<dbReference type="GO" id="GO:0046656">
    <property type="term" value="P:folic acid biosynthetic process"/>
    <property type="evidence" value="ECO:0007669"/>
    <property type="project" value="UniProtKB-KW"/>
</dbReference>
<dbReference type="InterPro" id="IPR017926">
    <property type="entry name" value="GATASE"/>
</dbReference>